<dbReference type="Pfam" id="PF03476">
    <property type="entry name" value="MOSC_N"/>
    <property type="match status" value="1"/>
</dbReference>
<dbReference type="EMBL" id="CP011494">
    <property type="protein sequence ID" value="AKO52393.1"/>
    <property type="molecule type" value="Genomic_DNA"/>
</dbReference>
<dbReference type="SUPFAM" id="SSF141673">
    <property type="entry name" value="MOSC N-terminal domain-like"/>
    <property type="match status" value="1"/>
</dbReference>
<dbReference type="PANTHER" id="PTHR14237">
    <property type="entry name" value="MOLYBDOPTERIN COFACTOR SULFURASE MOSC"/>
    <property type="match status" value="1"/>
</dbReference>
<dbReference type="InterPro" id="IPR011037">
    <property type="entry name" value="Pyrv_Knase-like_insert_dom_sf"/>
</dbReference>
<accession>A0A0H4I3N4</accession>
<dbReference type="InterPro" id="IPR005303">
    <property type="entry name" value="MOCOS_middle"/>
</dbReference>
<sequence>MRVHSLFLYPVKSLAGIAVDSFELDQFGPAGDRRWMLVDDECQFVTQRTVPQLALVQPSLGADGGVSITLPGQPPIALQASGENLSVRVWRDWVQGQVGCDAANGAVSRFCGLSLRFVFMPDSSFRQVQTNLATERRRVSFADGYPLLVTNTASLVELNERLAVSVDMRHFRPNIVVDGAAAWSEDSWQAVTIGEGSYRVLKPCSRCVMTTVNPDTGEKAASVQPLRTLATYRRTADGIMFGMNAIHDSPCRLSVGDCVIVNQSE</sequence>
<dbReference type="PATRIC" id="fig|330734.3.peg.1702"/>
<dbReference type="GO" id="GO:0030170">
    <property type="term" value="F:pyridoxal phosphate binding"/>
    <property type="evidence" value="ECO:0007669"/>
    <property type="project" value="InterPro"/>
</dbReference>
<dbReference type="InterPro" id="IPR005302">
    <property type="entry name" value="MoCF_Sase_C"/>
</dbReference>
<dbReference type="Proteomes" id="UP000036406">
    <property type="component" value="Chromosome"/>
</dbReference>
<evidence type="ECO:0000259" key="1">
    <source>
        <dbReference type="PROSITE" id="PS51340"/>
    </source>
</evidence>
<dbReference type="PANTHER" id="PTHR14237:SF19">
    <property type="entry name" value="MITOCHONDRIAL AMIDOXIME REDUCING COMPONENT 1"/>
    <property type="match status" value="1"/>
</dbReference>
<evidence type="ECO:0000313" key="2">
    <source>
        <dbReference type="EMBL" id="AKO52393.1"/>
    </source>
</evidence>
<dbReference type="KEGG" id="mpq:ABA45_08110"/>
<organism evidence="2 3">
    <name type="scientific">Marinobacter psychrophilus</name>
    <dbReference type="NCBI Taxonomy" id="330734"/>
    <lineage>
        <taxon>Bacteria</taxon>
        <taxon>Pseudomonadati</taxon>
        <taxon>Pseudomonadota</taxon>
        <taxon>Gammaproteobacteria</taxon>
        <taxon>Pseudomonadales</taxon>
        <taxon>Marinobacteraceae</taxon>
        <taxon>Marinobacter</taxon>
    </lineage>
</organism>
<dbReference type="GO" id="GO:0030151">
    <property type="term" value="F:molybdenum ion binding"/>
    <property type="evidence" value="ECO:0007669"/>
    <property type="project" value="InterPro"/>
</dbReference>
<dbReference type="Pfam" id="PF03473">
    <property type="entry name" value="MOSC"/>
    <property type="match status" value="1"/>
</dbReference>
<protein>
    <recommendedName>
        <fullName evidence="1">MOSC domain-containing protein</fullName>
    </recommendedName>
</protein>
<dbReference type="GO" id="GO:0003824">
    <property type="term" value="F:catalytic activity"/>
    <property type="evidence" value="ECO:0007669"/>
    <property type="project" value="InterPro"/>
</dbReference>
<dbReference type="AlphaFoldDB" id="A0A0H4I3N4"/>
<dbReference type="RefSeq" id="WP_048385226.1">
    <property type="nucleotide sequence ID" value="NZ_CP011494.1"/>
</dbReference>
<dbReference type="PROSITE" id="PS51340">
    <property type="entry name" value="MOSC"/>
    <property type="match status" value="1"/>
</dbReference>
<proteinExistence type="predicted"/>
<dbReference type="STRING" id="330734.ABA45_08110"/>
<keyword evidence="3" id="KW-1185">Reference proteome</keyword>
<gene>
    <name evidence="2" type="ORF">ABA45_08110</name>
</gene>
<feature type="domain" description="MOSC" evidence="1">
    <location>
        <begin position="121"/>
        <end position="262"/>
    </location>
</feature>
<reference evidence="2 3" key="1">
    <citation type="submission" date="2015-05" db="EMBL/GenBank/DDBJ databases">
        <title>Complete genome of Marinobacter psychrophilus strain 20041T isolated from sea-ice of the Canadian Basin.</title>
        <authorList>
            <person name="Song L."/>
            <person name="Ren L."/>
            <person name="Yu Y."/>
            <person name="Wang X."/>
        </authorList>
    </citation>
    <scope>NUCLEOTIDE SEQUENCE [LARGE SCALE GENOMIC DNA]</scope>
    <source>
        <strain evidence="2 3">20041</strain>
    </source>
</reference>
<dbReference type="SUPFAM" id="SSF50800">
    <property type="entry name" value="PK beta-barrel domain-like"/>
    <property type="match status" value="1"/>
</dbReference>
<evidence type="ECO:0000313" key="3">
    <source>
        <dbReference type="Proteomes" id="UP000036406"/>
    </source>
</evidence>
<name>A0A0H4I3N4_9GAMM</name>